<keyword evidence="2" id="KW-1185">Reference proteome</keyword>
<organism evidence="1 2">
    <name type="scientific">Shinella yambaruensis</name>
    <dbReference type="NCBI Taxonomy" id="415996"/>
    <lineage>
        <taxon>Bacteria</taxon>
        <taxon>Pseudomonadati</taxon>
        <taxon>Pseudomonadota</taxon>
        <taxon>Alphaproteobacteria</taxon>
        <taxon>Hyphomicrobiales</taxon>
        <taxon>Rhizobiaceae</taxon>
        <taxon>Shinella</taxon>
    </lineage>
</organism>
<sequence>MARFAPRLPLSSFAGPMPELNLSEAEWKELETLLEVEIPDTARSTLLQLVDVFFRRKRAEDNAETYTEALRAIERMEKQLAGFLTLIHEPGQSDADHKAMSDLEHALSSGDIPLSSARLSIRDSNTREEHAPMFPSTYTLTLDDASNVAIEIKVALNRVRKRYEEEIAAKAKNFVPGSAFSRFGLAVRKWADENDFPKALRDQTNRPNGTPLACFLFQLSRRFPEEFAAGFASADALGRKLDDDRRDEQKAAPSD</sequence>
<reference evidence="2" key="1">
    <citation type="journal article" date="2019" name="Int. J. Syst. Evol. Microbiol.">
        <title>The Global Catalogue of Microorganisms (GCM) 10K type strain sequencing project: providing services to taxonomists for standard genome sequencing and annotation.</title>
        <authorList>
            <consortium name="The Broad Institute Genomics Platform"/>
            <consortium name="The Broad Institute Genome Sequencing Center for Infectious Disease"/>
            <person name="Wu L."/>
            <person name="Ma J."/>
        </authorList>
    </citation>
    <scope>NUCLEOTIDE SEQUENCE [LARGE SCALE GENOMIC DNA]</scope>
    <source>
        <strain evidence="2">NBRC 102122</strain>
    </source>
</reference>
<dbReference type="Proteomes" id="UP001156702">
    <property type="component" value="Unassembled WGS sequence"/>
</dbReference>
<name>A0ABQ5ZB42_9HYPH</name>
<protein>
    <submittedName>
        <fullName evidence="1">Uncharacterized protein</fullName>
    </submittedName>
</protein>
<dbReference type="RefSeq" id="WP_244770056.1">
    <property type="nucleotide sequence ID" value="NZ_BSOP01000007.1"/>
</dbReference>
<gene>
    <name evidence="1" type="ORF">GCM10007923_10880</name>
</gene>
<dbReference type="EMBL" id="BSOP01000007">
    <property type="protein sequence ID" value="GLR49883.1"/>
    <property type="molecule type" value="Genomic_DNA"/>
</dbReference>
<proteinExistence type="predicted"/>
<evidence type="ECO:0000313" key="2">
    <source>
        <dbReference type="Proteomes" id="UP001156702"/>
    </source>
</evidence>
<evidence type="ECO:0000313" key="1">
    <source>
        <dbReference type="EMBL" id="GLR49883.1"/>
    </source>
</evidence>
<comment type="caution">
    <text evidence="1">The sequence shown here is derived from an EMBL/GenBank/DDBJ whole genome shotgun (WGS) entry which is preliminary data.</text>
</comment>
<accession>A0ABQ5ZB42</accession>